<gene>
    <name evidence="1" type="ORF">pVA1070</name>
</gene>
<reference evidence="1" key="2">
    <citation type="journal article" date="2015" name="Proc. Natl. Acad. Sci. U.S.A.">
        <title>The opportunistic marine pathogen Vibrio parahaemolyticus becomes virulent by acquiring a plasmid that expresses a deadly toxin.</title>
        <authorList>
            <person name="Lee C.T."/>
            <person name="Chen I.T."/>
            <person name="Yang Y.T."/>
            <person name="Ko T.P."/>
            <person name="Huang Y.T."/>
            <person name="Huang J.Y."/>
            <person name="Huang M.F."/>
            <person name="Lin S.J."/>
            <person name="Chen C.Y."/>
            <person name="Lin S.S."/>
            <person name="Lightner D.V."/>
            <person name="Wang H.C."/>
            <person name="Wang A.H."/>
            <person name="Wang H.C."/>
            <person name="Hor L.I."/>
            <person name="Lo C.F."/>
        </authorList>
    </citation>
    <scope>NUCLEOTIDE SEQUENCE</scope>
    <source>
        <strain evidence="1">3HP</strain>
        <plasmid evidence="1">pVA1</plasmid>
    </source>
</reference>
<reference evidence="1" key="1">
    <citation type="submission" date="2014-12" db="EMBL/GenBank/DDBJ databases">
        <authorList>
            <person name="Lee C.-T."/>
            <person name="Chen I.-T."/>
            <person name="Yang Y.-T."/>
            <person name="Chen C.-Y."/>
            <person name="Lo C.-F."/>
        </authorList>
    </citation>
    <scope>NUCLEOTIDE SEQUENCE</scope>
    <source>
        <strain evidence="1">3HP</strain>
        <plasmid evidence="1">pVA1</plasmid>
    </source>
</reference>
<dbReference type="EMBL" id="KP324996">
    <property type="protein sequence ID" value="AKC05690.1"/>
    <property type="molecule type" value="Genomic_DNA"/>
</dbReference>
<organism evidence="1">
    <name type="scientific">Vibrio parahaemolyticus</name>
    <dbReference type="NCBI Taxonomy" id="670"/>
    <lineage>
        <taxon>Bacteria</taxon>
        <taxon>Pseudomonadati</taxon>
        <taxon>Pseudomonadota</taxon>
        <taxon>Gammaproteobacteria</taxon>
        <taxon>Vibrionales</taxon>
        <taxon>Vibrionaceae</taxon>
        <taxon>Vibrio</taxon>
    </lineage>
</organism>
<sequence>MKAFDGPQQPASSQNIKIKLEALAGCAEPFFCHSTGTYRAYT</sequence>
<protein>
    <submittedName>
        <fullName evidence="1">Uncharacterized protein</fullName>
    </submittedName>
</protein>
<proteinExistence type="predicted"/>
<name>A0A0K0MG61_VIBPH</name>
<geneLocation type="plasmid" evidence="1">
    <name>pVA1</name>
</geneLocation>
<evidence type="ECO:0000313" key="1">
    <source>
        <dbReference type="EMBL" id="AKC05690.1"/>
    </source>
</evidence>
<keyword evidence="1" id="KW-0614">Plasmid</keyword>
<dbReference type="AlphaFoldDB" id="A0A0K0MG61"/>
<accession>A0A0K0MG61</accession>